<gene>
    <name evidence="1" type="ORF">OOW_P131scaffold00195g3</name>
</gene>
<dbReference type="AlphaFoldDB" id="L7JLA3"/>
<name>L7JLA3_PYRO1</name>
<reference evidence="1" key="1">
    <citation type="journal article" date="2012" name="PLoS Genet.">
        <title>Comparative analysis of the genomes of two field isolates of the rice blast fungus Magnaporthe oryzae.</title>
        <authorList>
            <person name="Xue M."/>
            <person name="Yang J."/>
            <person name="Li Z."/>
            <person name="Hu S."/>
            <person name="Yao N."/>
            <person name="Dean R.A."/>
            <person name="Zhao W."/>
            <person name="Shen M."/>
            <person name="Zhang H."/>
            <person name="Li C."/>
            <person name="Liu L."/>
            <person name="Cao L."/>
            <person name="Xu X."/>
            <person name="Xing Y."/>
            <person name="Hsiang T."/>
            <person name="Zhang Z."/>
            <person name="Xu J.R."/>
            <person name="Peng Y.L."/>
        </authorList>
    </citation>
    <scope>NUCLEOTIDE SEQUENCE [LARGE SCALE GENOMIC DNA]</scope>
    <source>
        <strain evidence="1">P131</strain>
    </source>
</reference>
<protein>
    <submittedName>
        <fullName evidence="1">Uncharacterized protein</fullName>
    </submittedName>
</protein>
<dbReference type="EMBL" id="JH794109">
    <property type="protein sequence ID" value="ELQ69036.1"/>
    <property type="molecule type" value="Genomic_DNA"/>
</dbReference>
<organism>
    <name type="scientific">Pyricularia oryzae (strain P131)</name>
    <name type="common">Rice blast fungus</name>
    <name type="synonym">Magnaporthe oryzae</name>
    <dbReference type="NCBI Taxonomy" id="1143193"/>
    <lineage>
        <taxon>Eukaryota</taxon>
        <taxon>Fungi</taxon>
        <taxon>Dikarya</taxon>
        <taxon>Ascomycota</taxon>
        <taxon>Pezizomycotina</taxon>
        <taxon>Sordariomycetes</taxon>
        <taxon>Sordariomycetidae</taxon>
        <taxon>Magnaporthales</taxon>
        <taxon>Pyriculariaceae</taxon>
        <taxon>Pyricularia</taxon>
    </lineage>
</organism>
<proteinExistence type="predicted"/>
<evidence type="ECO:0000313" key="1">
    <source>
        <dbReference type="EMBL" id="ELQ69036.1"/>
    </source>
</evidence>
<accession>L7JLA3</accession>
<sequence>MGALVAARKASGQMSVGAKGDFGCCLPPLTDKYEPVLF</sequence>